<feature type="compositionally biased region" description="Basic and acidic residues" evidence="1">
    <location>
        <begin position="167"/>
        <end position="183"/>
    </location>
</feature>
<protein>
    <submittedName>
        <fullName evidence="3">Colicin transporter</fullName>
    </submittedName>
</protein>
<feature type="compositionally biased region" description="Low complexity" evidence="1">
    <location>
        <begin position="184"/>
        <end position="194"/>
    </location>
</feature>
<dbReference type="EMBL" id="PYUC01000016">
    <property type="protein sequence ID" value="PTB17722.1"/>
    <property type="molecule type" value="Genomic_DNA"/>
</dbReference>
<comment type="caution">
    <text evidence="3">The sequence shown here is derived from an EMBL/GenBank/DDBJ whole genome shotgun (WGS) entry which is preliminary data.</text>
</comment>
<keyword evidence="2" id="KW-0732">Signal</keyword>
<feature type="signal peptide" evidence="2">
    <location>
        <begin position="1"/>
        <end position="36"/>
    </location>
</feature>
<evidence type="ECO:0000256" key="2">
    <source>
        <dbReference type="SAM" id="SignalP"/>
    </source>
</evidence>
<feature type="region of interest" description="Disordered" evidence="1">
    <location>
        <begin position="121"/>
        <end position="277"/>
    </location>
</feature>
<evidence type="ECO:0000313" key="3">
    <source>
        <dbReference type="EMBL" id="PTB17722.1"/>
    </source>
</evidence>
<name>A0A2T3XMH5_9BURK</name>
<feature type="compositionally biased region" description="Basic and acidic residues" evidence="1">
    <location>
        <begin position="198"/>
        <end position="208"/>
    </location>
</feature>
<organism evidence="3 4">
    <name type="scientific">Trinickia symbiotica</name>
    <dbReference type="NCBI Taxonomy" id="863227"/>
    <lineage>
        <taxon>Bacteria</taxon>
        <taxon>Pseudomonadati</taxon>
        <taxon>Pseudomonadota</taxon>
        <taxon>Betaproteobacteria</taxon>
        <taxon>Burkholderiales</taxon>
        <taxon>Burkholderiaceae</taxon>
        <taxon>Trinickia</taxon>
    </lineage>
</organism>
<feature type="compositionally biased region" description="Basic and acidic residues" evidence="1">
    <location>
        <begin position="216"/>
        <end position="257"/>
    </location>
</feature>
<evidence type="ECO:0000256" key="1">
    <source>
        <dbReference type="SAM" id="MobiDB-lite"/>
    </source>
</evidence>
<feature type="compositionally biased region" description="Basic and acidic residues" evidence="1">
    <location>
        <begin position="267"/>
        <end position="277"/>
    </location>
</feature>
<dbReference type="AlphaFoldDB" id="A0A2T3XMH5"/>
<dbReference type="RefSeq" id="WP_107153507.1">
    <property type="nucleotide sequence ID" value="NZ_PYUC01000016.1"/>
</dbReference>
<feature type="compositionally biased region" description="Basic and acidic residues" evidence="1">
    <location>
        <begin position="121"/>
        <end position="144"/>
    </location>
</feature>
<accession>A0A2T3XMH5</accession>
<sequence>MFRCPPTTLQISRFPAYLRAAMLGAAFVAAPLAASAQTMPAADGANGPHDASRSADDVRAASTATPASDFDARQKVLDTRGAQNQYEYGVAVHNCYDRFFVNACIGRARDKMRETQARIHTEQLQLDGERRAAHAQARDEREALKAASDAAEAPQRAVTDARNAESYAEKQRQHELDVARRNAEAPQRAANQAAYDQKQSDYQRKLEQARQQAAQDAKERAERARRFAEKQADAAQHKADVESRQKQAEQKAQEKQQEQLQQQEQQKALRKEQQEAD</sequence>
<gene>
    <name evidence="3" type="ORF">C9I57_26210</name>
</gene>
<feature type="region of interest" description="Disordered" evidence="1">
    <location>
        <begin position="40"/>
        <end position="67"/>
    </location>
</feature>
<proteinExistence type="predicted"/>
<feature type="compositionally biased region" description="Basic and acidic residues" evidence="1">
    <location>
        <begin position="50"/>
        <end position="59"/>
    </location>
</feature>
<dbReference type="Proteomes" id="UP000240638">
    <property type="component" value="Unassembled WGS sequence"/>
</dbReference>
<reference evidence="3 4" key="1">
    <citation type="submission" date="2018-03" db="EMBL/GenBank/DDBJ databases">
        <title>Whole genome analyses suggest that Burkholderia sensu lato contains two further novel genera in the rhizoxinica-symbiotica group Mycetohabitans gen. nov., and Trinickia gen. nov.: implications for the evolution of diazotrophy and nodulation in the Burkholderiaceae.</title>
        <authorList>
            <person name="Estrada De Los Santos P."/>
            <person name="Palmer M."/>
            <person name="Chavez-Ramirez B."/>
            <person name="Steenkamp E.T."/>
            <person name="Hirsch A.M."/>
            <person name="Manyaka P."/>
            <person name="Maluk M."/>
            <person name="Lafos M."/>
            <person name="Crook M."/>
            <person name="Gross E."/>
            <person name="Simon M.F."/>
            <person name="Bueno Dos Reis Junior F."/>
            <person name="Poole P.S."/>
            <person name="Venter S.N."/>
            <person name="James E.K."/>
        </authorList>
    </citation>
    <scope>NUCLEOTIDE SEQUENCE [LARGE SCALE GENOMIC DNA]</scope>
    <source>
        <strain evidence="3 4">JPY-366</strain>
    </source>
</reference>
<feature type="chain" id="PRO_5015767006" evidence="2">
    <location>
        <begin position="37"/>
        <end position="277"/>
    </location>
</feature>
<evidence type="ECO:0000313" key="4">
    <source>
        <dbReference type="Proteomes" id="UP000240638"/>
    </source>
</evidence>